<accession>A0ACD5HMY2</accession>
<reference evidence="1 2" key="1">
    <citation type="journal article" date="2019" name="Int. J. Syst. Evol. Microbiol.">
        <title>Acidithiobacillus sulfuriphilus sp. nov.: an extremely acidophilic sulfur-oxidizing chemolithotroph isolated from a neutral pH environment.</title>
        <authorList>
            <person name="Falagan C."/>
            <person name="Moya-Beltran A."/>
            <person name="Castro M."/>
            <person name="Quatrini R."/>
            <person name="Johnson D.B."/>
        </authorList>
    </citation>
    <scope>NUCLEOTIDE SEQUENCE [LARGE SCALE GENOMIC DNA]</scope>
    <source>
        <strain evidence="1 2">CJ-2</strain>
    </source>
</reference>
<proteinExistence type="predicted"/>
<sequence>MPAAKGGSSKGGLTLWLPGLRAWPGEALGEILPRYWGRGRRERLPAANLLDLAARLWNFPAGPLPAAALLAAADGVAVNGRWVIALEAMQIQPRQGQAVVLPMPAETLQVEEMDTLLGAARAHFAGADWEIVGGGPSGRWYVLAQSVPDLQSTPIYAVLGREPLDLMPKGGDAPYWNGIFNELQMLLTAHPVNQRREAEGLEPLRFFWAWGEGRLPDIRPAARWQGLVSPNPWLRALAAWVGVPLLHGLGALPEAELETFWAEAGELLWEWPADWRLEETAPAFAGIVPVLHAAFAAGAAVQLWSGIMSDGMAECVRLRRGDRWRFWRRAAQPGKGAASVGQW</sequence>
<evidence type="ECO:0000313" key="1">
    <source>
        <dbReference type="EMBL" id="XRI76673.1"/>
    </source>
</evidence>
<protein>
    <submittedName>
        <fullName evidence="1">Uncharacterized protein</fullName>
    </submittedName>
</protein>
<evidence type="ECO:0000313" key="2">
    <source>
        <dbReference type="Proteomes" id="UP000271650"/>
    </source>
</evidence>
<name>A0ACD5HMY2_9PROT</name>
<gene>
    <name evidence="1" type="ORF">EC580_012035</name>
</gene>
<organism evidence="1 2">
    <name type="scientific">Acidithiobacillus sulfuriphilus</name>
    <dbReference type="NCBI Taxonomy" id="1867749"/>
    <lineage>
        <taxon>Bacteria</taxon>
        <taxon>Pseudomonadati</taxon>
        <taxon>Pseudomonadota</taxon>
        <taxon>Acidithiobacillia</taxon>
        <taxon>Acidithiobacillales</taxon>
        <taxon>Acidithiobacillaceae</taxon>
        <taxon>Acidithiobacillus</taxon>
    </lineage>
</organism>
<dbReference type="Proteomes" id="UP000271650">
    <property type="component" value="Chromosome"/>
</dbReference>
<keyword evidence="2" id="KW-1185">Reference proteome</keyword>
<dbReference type="EMBL" id="CP127527">
    <property type="protein sequence ID" value="XRI76673.1"/>
    <property type="molecule type" value="Genomic_DNA"/>
</dbReference>